<dbReference type="Gene3D" id="3.90.550.10">
    <property type="entry name" value="Spore Coat Polysaccharide Biosynthesis Protein SpsA, Chain A"/>
    <property type="match status" value="1"/>
</dbReference>
<accession>A0A160FNQ9</accession>
<dbReference type="OrthoDB" id="7210585at2"/>
<dbReference type="STRING" id="1804984.AYM40_19825"/>
<protein>
    <recommendedName>
        <fullName evidence="3">Glycosyltransferase 2-like domain-containing protein</fullName>
    </recommendedName>
</protein>
<dbReference type="SUPFAM" id="SSF53448">
    <property type="entry name" value="Nucleotide-diphospho-sugar transferases"/>
    <property type="match status" value="1"/>
</dbReference>
<proteinExistence type="predicted"/>
<dbReference type="AlphaFoldDB" id="A0A160FNQ9"/>
<dbReference type="RefSeq" id="WP_063497671.1">
    <property type="nucleotide sequence ID" value="NZ_CP014578.1"/>
</dbReference>
<dbReference type="SUPFAM" id="SSF48452">
    <property type="entry name" value="TPR-like"/>
    <property type="match status" value="1"/>
</dbReference>
<evidence type="ECO:0000313" key="2">
    <source>
        <dbReference type="Proteomes" id="UP000076852"/>
    </source>
</evidence>
<dbReference type="Proteomes" id="UP000076852">
    <property type="component" value="Chromosome 1"/>
</dbReference>
<name>A0A160FNQ9_9BURK</name>
<evidence type="ECO:0008006" key="3">
    <source>
        <dbReference type="Google" id="ProtNLM"/>
    </source>
</evidence>
<dbReference type="Pfam" id="PF13432">
    <property type="entry name" value="TPR_16"/>
    <property type="match status" value="1"/>
</dbReference>
<reference evidence="1 2" key="1">
    <citation type="journal article" date="2016" name="Gene">
        <title>PacBio SMRT assembly of a complex multi-replicon genome reveals chlorocatechol degradative operon in a region of genome plasticity.</title>
        <authorList>
            <person name="Ricker N."/>
            <person name="Shen S.Y."/>
            <person name="Goordial J."/>
            <person name="Jin S."/>
            <person name="Fulthorpe R.R."/>
        </authorList>
    </citation>
    <scope>NUCLEOTIDE SEQUENCE [LARGE SCALE GENOMIC DNA]</scope>
    <source>
        <strain evidence="1 2">OLGA172</strain>
    </source>
</reference>
<dbReference type="Gene3D" id="1.25.40.1040">
    <property type="match status" value="1"/>
</dbReference>
<dbReference type="EMBL" id="CP014578">
    <property type="protein sequence ID" value="ANB74370.1"/>
    <property type="molecule type" value="Genomic_DNA"/>
</dbReference>
<dbReference type="InterPro" id="IPR011990">
    <property type="entry name" value="TPR-like_helical_dom_sf"/>
</dbReference>
<keyword evidence="2" id="KW-1185">Reference proteome</keyword>
<dbReference type="KEGG" id="buz:AYM40_19825"/>
<dbReference type="InterPro" id="IPR029044">
    <property type="entry name" value="Nucleotide-diphossugar_trans"/>
</dbReference>
<gene>
    <name evidence="1" type="ORF">AYM40_19825</name>
</gene>
<organism evidence="1 2">
    <name type="scientific">Paraburkholderia phytofirmans OLGA172</name>
    <dbReference type="NCBI Taxonomy" id="1417228"/>
    <lineage>
        <taxon>Bacteria</taxon>
        <taxon>Pseudomonadati</taxon>
        <taxon>Pseudomonadota</taxon>
        <taxon>Betaproteobacteria</taxon>
        <taxon>Burkholderiales</taxon>
        <taxon>Burkholderiaceae</taxon>
        <taxon>Paraburkholderia</taxon>
    </lineage>
</organism>
<sequence>MTIRAARLAELLEQVNHGQAQKALPSINRWLDKQPGHHALLNLKAEALRELGRVSEAIEAFKAAAQASAGAHNWQKAGMLLAGEGRIDAAVACLQNALKELPESEDILNALISMYFDVQRFSEGVEFARRQVQISRDIHFLFKAALLLQRGDLAEEASRAFKAIVDLSQPSPVAADVVPTPSTSVVDSQSANAARHPQPRYAIVTPYHQESREVLERCIRSVREQTVPVEHILVADGHPQDWIDATGVRHLRLDRAHGDHGHTPRAMGAMLASSEGYEGIGFLDASNWLEPRHVASCVETYQSALKQGRTDYVIARRNLCRPDGSVLIAWRESIDEHVDPNCFFFFPAAYPMLQHFGLMPKALSVAADRFFYLALRERGLQPAVNEQISVNYLCMWQAPYAALGETPPPGAKPNIDSQATLAWLKSRNPEERRLAYRLMGNVP</sequence>
<evidence type="ECO:0000313" key="1">
    <source>
        <dbReference type="EMBL" id="ANB74370.1"/>
    </source>
</evidence>